<gene>
    <name evidence="6" type="ORF">RJT34_12971</name>
</gene>
<dbReference type="Proteomes" id="UP001359559">
    <property type="component" value="Unassembled WGS sequence"/>
</dbReference>
<dbReference type="InterPro" id="IPR011684">
    <property type="entry name" value="NAB"/>
</dbReference>
<dbReference type="InterPro" id="IPR051861">
    <property type="entry name" value="NET_actin-binding_domain"/>
</dbReference>
<dbReference type="Gene3D" id="1.10.287.1490">
    <property type="match status" value="1"/>
</dbReference>
<sequence length="533" mass="61271">MDRNVRQMLKLIEENGDSFAQKAEMYYQKRPELISLVEEFHRGYRSLAERYDHVTNELSKNNNNTPHDLQSQASDNGSEAPFASPGKSFSGRRIPTNRAAGFDFFLGSSGNLNGFDQKDGIIGDGSSSTLTFSDDEYDDDSSVNSFSGFYGNGINDMNKRVLELEIELREVKEKLYNMHEEDGSSLSKGARVENNVYDEELMNVNEKLRLCEGEVSKLKIELGSCRSSKRVKELKDGVEVNSNSIEDEMRNLDLKKLEEELRVTKGKLESSERRNVSLEFGAIKSSESIQQLQDQLGVSEKDIAAWKEKFNTQKRENSKLQERVSRMRTNLAERDHEVRELKAALSDAEQKNFFERAHLKSEISKLLVHDKLKGCECQCQSLKDKMRKIQSEKMDMRETLGGEIEMLKEEIEDKRNNMKELNVRLDGLRLKRDSLYAEVGSLKDVIRSKDGEIEEAHKQVEELESRMKQLEEEIERQRVEILEGAEGKREAIRQLCSSIEHFRVGYNLLRKAFIVHEGSCFGHLIYQHGCKHL</sequence>
<dbReference type="GO" id="GO:0003779">
    <property type="term" value="F:actin binding"/>
    <property type="evidence" value="ECO:0007669"/>
    <property type="project" value="InterPro"/>
</dbReference>
<name>A0AAN9JQT0_CLITE</name>
<comment type="similarity">
    <text evidence="2">Belongs to the NET family.</text>
</comment>
<dbReference type="PANTHER" id="PTHR32258">
    <property type="entry name" value="PROTEIN NETWORKED 4A"/>
    <property type="match status" value="1"/>
</dbReference>
<keyword evidence="7" id="KW-1185">Reference proteome</keyword>
<evidence type="ECO:0000256" key="3">
    <source>
        <dbReference type="SAM" id="Coils"/>
    </source>
</evidence>
<feature type="region of interest" description="Disordered" evidence="4">
    <location>
        <begin position="57"/>
        <end position="93"/>
    </location>
</feature>
<protein>
    <recommendedName>
        <fullName evidence="5">NAB domain-containing protein</fullName>
    </recommendedName>
</protein>
<feature type="coiled-coil region" evidence="3">
    <location>
        <begin position="254"/>
        <end position="480"/>
    </location>
</feature>
<feature type="coiled-coil region" evidence="3">
    <location>
        <begin position="154"/>
        <end position="221"/>
    </location>
</feature>
<evidence type="ECO:0000313" key="7">
    <source>
        <dbReference type="Proteomes" id="UP001359559"/>
    </source>
</evidence>
<evidence type="ECO:0000256" key="4">
    <source>
        <dbReference type="SAM" id="MobiDB-lite"/>
    </source>
</evidence>
<dbReference type="AlphaFoldDB" id="A0AAN9JQT0"/>
<dbReference type="PROSITE" id="PS51774">
    <property type="entry name" value="NAB"/>
    <property type="match status" value="1"/>
</dbReference>
<dbReference type="Pfam" id="PF07765">
    <property type="entry name" value="KIP1"/>
    <property type="match status" value="1"/>
</dbReference>
<reference evidence="6 7" key="1">
    <citation type="submission" date="2024-01" db="EMBL/GenBank/DDBJ databases">
        <title>The genomes of 5 underutilized Papilionoideae crops provide insights into root nodulation and disease resistance.</title>
        <authorList>
            <person name="Yuan L."/>
        </authorList>
    </citation>
    <scope>NUCLEOTIDE SEQUENCE [LARGE SCALE GENOMIC DNA]</scope>
    <source>
        <strain evidence="6">LY-2023</strain>
        <tissue evidence="6">Leaf</tissue>
    </source>
</reference>
<evidence type="ECO:0000256" key="2">
    <source>
        <dbReference type="ARBA" id="ARBA00038006"/>
    </source>
</evidence>
<feature type="compositionally biased region" description="Polar residues" evidence="4">
    <location>
        <begin position="57"/>
        <end position="77"/>
    </location>
</feature>
<dbReference type="PANTHER" id="PTHR32258:SF21">
    <property type="entry name" value="KINASE INTERACTING (KIP1-LIKE) FAMILY PROTEIN"/>
    <property type="match status" value="1"/>
</dbReference>
<evidence type="ECO:0000313" key="6">
    <source>
        <dbReference type="EMBL" id="KAK7302092.1"/>
    </source>
</evidence>
<accession>A0AAN9JQT0</accession>
<proteinExistence type="inferred from homology"/>
<dbReference type="EMBL" id="JAYKXN010000003">
    <property type="protein sequence ID" value="KAK7302092.1"/>
    <property type="molecule type" value="Genomic_DNA"/>
</dbReference>
<dbReference type="GO" id="GO:0005774">
    <property type="term" value="C:vacuolar membrane"/>
    <property type="evidence" value="ECO:0007669"/>
    <property type="project" value="TreeGrafter"/>
</dbReference>
<organism evidence="6 7">
    <name type="scientific">Clitoria ternatea</name>
    <name type="common">Butterfly pea</name>
    <dbReference type="NCBI Taxonomy" id="43366"/>
    <lineage>
        <taxon>Eukaryota</taxon>
        <taxon>Viridiplantae</taxon>
        <taxon>Streptophyta</taxon>
        <taxon>Embryophyta</taxon>
        <taxon>Tracheophyta</taxon>
        <taxon>Spermatophyta</taxon>
        <taxon>Magnoliopsida</taxon>
        <taxon>eudicotyledons</taxon>
        <taxon>Gunneridae</taxon>
        <taxon>Pentapetalae</taxon>
        <taxon>rosids</taxon>
        <taxon>fabids</taxon>
        <taxon>Fabales</taxon>
        <taxon>Fabaceae</taxon>
        <taxon>Papilionoideae</taxon>
        <taxon>50 kb inversion clade</taxon>
        <taxon>NPAAA clade</taxon>
        <taxon>indigoferoid/millettioid clade</taxon>
        <taxon>Phaseoleae</taxon>
        <taxon>Clitoria</taxon>
    </lineage>
</organism>
<feature type="domain" description="NAB" evidence="5">
    <location>
        <begin position="1"/>
        <end position="58"/>
    </location>
</feature>
<evidence type="ECO:0000259" key="5">
    <source>
        <dbReference type="PROSITE" id="PS51774"/>
    </source>
</evidence>
<comment type="caution">
    <text evidence="6">The sequence shown here is derived from an EMBL/GenBank/DDBJ whole genome shotgun (WGS) entry which is preliminary data.</text>
</comment>
<evidence type="ECO:0000256" key="1">
    <source>
        <dbReference type="ARBA" id="ARBA00023054"/>
    </source>
</evidence>
<keyword evidence="1 3" id="KW-0175">Coiled coil</keyword>